<protein>
    <submittedName>
        <fullName evidence="2">Uncharacterized protein</fullName>
    </submittedName>
</protein>
<keyword evidence="1" id="KW-0472">Membrane</keyword>
<dbReference type="AlphaFoldDB" id="A0A4S8KQF5"/>
<gene>
    <name evidence="2" type="ORF">K435DRAFT_811974</name>
</gene>
<sequence>MPSSTRYIFHVQYNLTPDRFVNNTTIGEKRIEYSIGTANENDSEHRSAFSHSNSAGVIEACNLSGLALEVGFGVDVPEVLAVTAVCVDGTGDAKVKEFETVRVTVEGRYGSSCGKKSYWGRGWVAVVVVVKFGFVFVEIRVECRIGTGMQDRNRNRQRGQGRGMSRRRR</sequence>
<evidence type="ECO:0000313" key="3">
    <source>
        <dbReference type="Proteomes" id="UP000297245"/>
    </source>
</evidence>
<proteinExistence type="predicted"/>
<dbReference type="EMBL" id="ML180294">
    <property type="protein sequence ID" value="THU77956.1"/>
    <property type="molecule type" value="Genomic_DNA"/>
</dbReference>
<keyword evidence="1" id="KW-1133">Transmembrane helix</keyword>
<accession>A0A4S8KQF5</accession>
<reference evidence="2 3" key="1">
    <citation type="journal article" date="2019" name="Nat. Ecol. Evol.">
        <title>Megaphylogeny resolves global patterns of mushroom evolution.</title>
        <authorList>
            <person name="Varga T."/>
            <person name="Krizsan K."/>
            <person name="Foldi C."/>
            <person name="Dima B."/>
            <person name="Sanchez-Garcia M."/>
            <person name="Sanchez-Ramirez S."/>
            <person name="Szollosi G.J."/>
            <person name="Szarkandi J.G."/>
            <person name="Papp V."/>
            <person name="Albert L."/>
            <person name="Andreopoulos W."/>
            <person name="Angelini C."/>
            <person name="Antonin V."/>
            <person name="Barry K.W."/>
            <person name="Bougher N.L."/>
            <person name="Buchanan P."/>
            <person name="Buyck B."/>
            <person name="Bense V."/>
            <person name="Catcheside P."/>
            <person name="Chovatia M."/>
            <person name="Cooper J."/>
            <person name="Damon W."/>
            <person name="Desjardin D."/>
            <person name="Finy P."/>
            <person name="Geml J."/>
            <person name="Haridas S."/>
            <person name="Hughes K."/>
            <person name="Justo A."/>
            <person name="Karasinski D."/>
            <person name="Kautmanova I."/>
            <person name="Kiss B."/>
            <person name="Kocsube S."/>
            <person name="Kotiranta H."/>
            <person name="LaButti K.M."/>
            <person name="Lechner B.E."/>
            <person name="Liimatainen K."/>
            <person name="Lipzen A."/>
            <person name="Lukacs Z."/>
            <person name="Mihaltcheva S."/>
            <person name="Morgado L.N."/>
            <person name="Niskanen T."/>
            <person name="Noordeloos M.E."/>
            <person name="Ohm R.A."/>
            <person name="Ortiz-Santana B."/>
            <person name="Ovrebo C."/>
            <person name="Racz N."/>
            <person name="Riley R."/>
            <person name="Savchenko A."/>
            <person name="Shiryaev A."/>
            <person name="Soop K."/>
            <person name="Spirin V."/>
            <person name="Szebenyi C."/>
            <person name="Tomsovsky M."/>
            <person name="Tulloss R.E."/>
            <person name="Uehling J."/>
            <person name="Grigoriev I.V."/>
            <person name="Vagvolgyi C."/>
            <person name="Papp T."/>
            <person name="Martin F.M."/>
            <person name="Miettinen O."/>
            <person name="Hibbett D.S."/>
            <person name="Nagy L.G."/>
        </authorList>
    </citation>
    <scope>NUCLEOTIDE SEQUENCE [LARGE SCALE GENOMIC DNA]</scope>
    <source>
        <strain evidence="2 3">CBS 962.96</strain>
    </source>
</reference>
<keyword evidence="1" id="KW-0812">Transmembrane</keyword>
<feature type="transmembrane region" description="Helical" evidence="1">
    <location>
        <begin position="118"/>
        <end position="137"/>
    </location>
</feature>
<evidence type="ECO:0000256" key="1">
    <source>
        <dbReference type="SAM" id="Phobius"/>
    </source>
</evidence>
<name>A0A4S8KQF5_DENBC</name>
<keyword evidence="3" id="KW-1185">Reference proteome</keyword>
<dbReference type="Proteomes" id="UP000297245">
    <property type="component" value="Unassembled WGS sequence"/>
</dbReference>
<evidence type="ECO:0000313" key="2">
    <source>
        <dbReference type="EMBL" id="THU77956.1"/>
    </source>
</evidence>
<organism evidence="2 3">
    <name type="scientific">Dendrothele bispora (strain CBS 962.96)</name>
    <dbReference type="NCBI Taxonomy" id="1314807"/>
    <lineage>
        <taxon>Eukaryota</taxon>
        <taxon>Fungi</taxon>
        <taxon>Dikarya</taxon>
        <taxon>Basidiomycota</taxon>
        <taxon>Agaricomycotina</taxon>
        <taxon>Agaricomycetes</taxon>
        <taxon>Agaricomycetidae</taxon>
        <taxon>Agaricales</taxon>
        <taxon>Agaricales incertae sedis</taxon>
        <taxon>Dendrothele</taxon>
    </lineage>
</organism>